<evidence type="ECO:0000313" key="1">
    <source>
        <dbReference type="EMBL" id="BAS85205.1"/>
    </source>
</evidence>
<dbReference type="AlphaFoldDB" id="A0A0P0W0U4"/>
<reference evidence="1 2" key="2">
    <citation type="journal article" date="2013" name="Plant Cell Physiol.">
        <title>Rice Annotation Project Database (RAP-DB): an integrative and interactive database for rice genomics.</title>
        <authorList>
            <person name="Sakai H."/>
            <person name="Lee S.S."/>
            <person name="Tanaka T."/>
            <person name="Numa H."/>
            <person name="Kim J."/>
            <person name="Kawahara Y."/>
            <person name="Wakimoto H."/>
            <person name="Yang C.C."/>
            <person name="Iwamoto M."/>
            <person name="Abe T."/>
            <person name="Yamada Y."/>
            <person name="Muto A."/>
            <person name="Inokuchi H."/>
            <person name="Ikemura T."/>
            <person name="Matsumoto T."/>
            <person name="Sasaki T."/>
            <person name="Itoh T."/>
        </authorList>
    </citation>
    <scope>NUCLEOTIDE SEQUENCE [LARGE SCALE GENOMIC DNA]</scope>
    <source>
        <strain evidence="2">cv. Nipponbare</strain>
    </source>
</reference>
<proteinExistence type="predicted"/>
<organism evidence="1 2">
    <name type="scientific">Oryza sativa subsp. japonica</name>
    <name type="common">Rice</name>
    <dbReference type="NCBI Taxonomy" id="39947"/>
    <lineage>
        <taxon>Eukaryota</taxon>
        <taxon>Viridiplantae</taxon>
        <taxon>Streptophyta</taxon>
        <taxon>Embryophyta</taxon>
        <taxon>Tracheophyta</taxon>
        <taxon>Spermatophyta</taxon>
        <taxon>Magnoliopsida</taxon>
        <taxon>Liliopsida</taxon>
        <taxon>Poales</taxon>
        <taxon>Poaceae</taxon>
        <taxon>BOP clade</taxon>
        <taxon>Oryzoideae</taxon>
        <taxon>Oryzeae</taxon>
        <taxon>Oryzinae</taxon>
        <taxon>Oryza</taxon>
        <taxon>Oryza sativa</taxon>
    </lineage>
</organism>
<gene>
    <name evidence="1" type="ordered locus">Os03g0602851</name>
    <name evidence="1" type="ORF">OSNPB_030602851</name>
</gene>
<sequence length="102" mass="10782">MTPRQLSEPCRPLPTPHGRLLLHLALVFVTSPSQPSSPLSTFDVDGMKRTCALLPSSLVATQFSVVLSSGGGVEVGGRVSAVLGCWAPLVSPMRERREGLSV</sequence>
<dbReference type="EMBL" id="AP014959">
    <property type="protein sequence ID" value="BAS85205.1"/>
    <property type="molecule type" value="Genomic_DNA"/>
</dbReference>
<reference evidence="1 2" key="3">
    <citation type="journal article" date="2013" name="Rice">
        <title>Improvement of the Oryza sativa Nipponbare reference genome using next generation sequence and optical map data.</title>
        <authorList>
            <person name="Kawahara Y."/>
            <person name="de la Bastide M."/>
            <person name="Hamilton J.P."/>
            <person name="Kanamori H."/>
            <person name="McCombie W.R."/>
            <person name="Ouyang S."/>
            <person name="Schwartz D.C."/>
            <person name="Tanaka T."/>
            <person name="Wu J."/>
            <person name="Zhou S."/>
            <person name="Childs K.L."/>
            <person name="Davidson R.M."/>
            <person name="Lin H."/>
            <person name="Quesada-Ocampo L."/>
            <person name="Vaillancourt B."/>
            <person name="Sakai H."/>
            <person name="Lee S.S."/>
            <person name="Kim J."/>
            <person name="Numa H."/>
            <person name="Itoh T."/>
            <person name="Buell C.R."/>
            <person name="Matsumoto T."/>
        </authorList>
    </citation>
    <scope>NUCLEOTIDE SEQUENCE [LARGE SCALE GENOMIC DNA]</scope>
    <source>
        <strain evidence="2">cv. Nipponbare</strain>
    </source>
</reference>
<dbReference type="PaxDb" id="39947-A0A0P0W0U4"/>
<accession>A0A0P0W0U4</accession>
<protein>
    <submittedName>
        <fullName evidence="1">Os03g0602851 protein</fullName>
    </submittedName>
</protein>
<keyword evidence="2" id="KW-1185">Reference proteome</keyword>
<dbReference type="Proteomes" id="UP000059680">
    <property type="component" value="Chromosome 3"/>
</dbReference>
<reference evidence="2" key="1">
    <citation type="journal article" date="2005" name="Nature">
        <title>The map-based sequence of the rice genome.</title>
        <authorList>
            <consortium name="International rice genome sequencing project (IRGSP)"/>
            <person name="Matsumoto T."/>
            <person name="Wu J."/>
            <person name="Kanamori H."/>
            <person name="Katayose Y."/>
            <person name="Fujisawa M."/>
            <person name="Namiki N."/>
            <person name="Mizuno H."/>
            <person name="Yamamoto K."/>
            <person name="Antonio B.A."/>
            <person name="Baba T."/>
            <person name="Sakata K."/>
            <person name="Nagamura Y."/>
            <person name="Aoki H."/>
            <person name="Arikawa K."/>
            <person name="Arita K."/>
            <person name="Bito T."/>
            <person name="Chiden Y."/>
            <person name="Fujitsuka N."/>
            <person name="Fukunaka R."/>
            <person name="Hamada M."/>
            <person name="Harada C."/>
            <person name="Hayashi A."/>
            <person name="Hijishita S."/>
            <person name="Honda M."/>
            <person name="Hosokawa S."/>
            <person name="Ichikawa Y."/>
            <person name="Idonuma A."/>
            <person name="Iijima M."/>
            <person name="Ikeda M."/>
            <person name="Ikeno M."/>
            <person name="Ito K."/>
            <person name="Ito S."/>
            <person name="Ito T."/>
            <person name="Ito Y."/>
            <person name="Ito Y."/>
            <person name="Iwabuchi A."/>
            <person name="Kamiya K."/>
            <person name="Karasawa W."/>
            <person name="Kurita K."/>
            <person name="Katagiri S."/>
            <person name="Kikuta A."/>
            <person name="Kobayashi H."/>
            <person name="Kobayashi N."/>
            <person name="Machita K."/>
            <person name="Maehara T."/>
            <person name="Masukawa M."/>
            <person name="Mizubayashi T."/>
            <person name="Mukai Y."/>
            <person name="Nagasaki H."/>
            <person name="Nagata Y."/>
            <person name="Naito S."/>
            <person name="Nakashima M."/>
            <person name="Nakama Y."/>
            <person name="Nakamichi Y."/>
            <person name="Nakamura M."/>
            <person name="Meguro A."/>
            <person name="Negishi M."/>
            <person name="Ohta I."/>
            <person name="Ohta T."/>
            <person name="Okamoto M."/>
            <person name="Ono N."/>
            <person name="Saji S."/>
            <person name="Sakaguchi M."/>
            <person name="Sakai K."/>
            <person name="Shibata M."/>
            <person name="Shimokawa T."/>
            <person name="Song J."/>
            <person name="Takazaki Y."/>
            <person name="Terasawa K."/>
            <person name="Tsugane M."/>
            <person name="Tsuji K."/>
            <person name="Ueda S."/>
            <person name="Waki K."/>
            <person name="Yamagata H."/>
            <person name="Yamamoto M."/>
            <person name="Yamamoto S."/>
            <person name="Yamane H."/>
            <person name="Yoshiki S."/>
            <person name="Yoshihara R."/>
            <person name="Yukawa K."/>
            <person name="Zhong H."/>
            <person name="Yano M."/>
            <person name="Yuan Q."/>
            <person name="Ouyang S."/>
            <person name="Liu J."/>
            <person name="Jones K.M."/>
            <person name="Gansberger K."/>
            <person name="Moffat K."/>
            <person name="Hill J."/>
            <person name="Bera J."/>
            <person name="Fadrosh D."/>
            <person name="Jin S."/>
            <person name="Johri S."/>
            <person name="Kim M."/>
            <person name="Overton L."/>
            <person name="Reardon M."/>
            <person name="Tsitrin T."/>
            <person name="Vuong H."/>
            <person name="Weaver B."/>
            <person name="Ciecko A."/>
            <person name="Tallon L."/>
            <person name="Jackson J."/>
            <person name="Pai G."/>
            <person name="Aken S.V."/>
            <person name="Utterback T."/>
            <person name="Reidmuller S."/>
            <person name="Feldblyum T."/>
            <person name="Hsiao J."/>
            <person name="Zismann V."/>
            <person name="Iobst S."/>
            <person name="de Vazeille A.R."/>
            <person name="Buell C.R."/>
            <person name="Ying K."/>
            <person name="Li Y."/>
            <person name="Lu T."/>
            <person name="Huang Y."/>
            <person name="Zhao Q."/>
            <person name="Feng Q."/>
            <person name="Zhang L."/>
            <person name="Zhu J."/>
            <person name="Weng Q."/>
            <person name="Mu J."/>
            <person name="Lu Y."/>
            <person name="Fan D."/>
            <person name="Liu Y."/>
            <person name="Guan J."/>
            <person name="Zhang Y."/>
            <person name="Yu S."/>
            <person name="Liu X."/>
            <person name="Zhang Y."/>
            <person name="Hong G."/>
            <person name="Han B."/>
            <person name="Choisne N."/>
            <person name="Demange N."/>
            <person name="Orjeda G."/>
            <person name="Samain S."/>
            <person name="Cattolico L."/>
            <person name="Pelletier E."/>
            <person name="Couloux A."/>
            <person name="Segurens B."/>
            <person name="Wincker P."/>
            <person name="D'Hont A."/>
            <person name="Scarpelli C."/>
            <person name="Weissenbach J."/>
            <person name="Salanoubat M."/>
            <person name="Quetier F."/>
            <person name="Yu Y."/>
            <person name="Kim H.R."/>
            <person name="Rambo T."/>
            <person name="Currie J."/>
            <person name="Collura K."/>
            <person name="Luo M."/>
            <person name="Yang T."/>
            <person name="Ammiraju J.S.S."/>
            <person name="Engler F."/>
            <person name="Soderlund C."/>
            <person name="Wing R.A."/>
            <person name="Palmer L.E."/>
            <person name="de la Bastide M."/>
            <person name="Spiegel L."/>
            <person name="Nascimento L."/>
            <person name="Zutavern T."/>
            <person name="O'Shaughnessy A."/>
            <person name="Dike S."/>
            <person name="Dedhia N."/>
            <person name="Preston R."/>
            <person name="Balija V."/>
            <person name="McCombie W.R."/>
            <person name="Chow T."/>
            <person name="Chen H."/>
            <person name="Chung M."/>
            <person name="Chen C."/>
            <person name="Shaw J."/>
            <person name="Wu H."/>
            <person name="Hsiao K."/>
            <person name="Chao Y."/>
            <person name="Chu M."/>
            <person name="Cheng C."/>
            <person name="Hour A."/>
            <person name="Lee P."/>
            <person name="Lin S."/>
            <person name="Lin Y."/>
            <person name="Liou J."/>
            <person name="Liu S."/>
            <person name="Hsing Y."/>
            <person name="Raghuvanshi S."/>
            <person name="Mohanty A."/>
            <person name="Bharti A.K."/>
            <person name="Gaur A."/>
            <person name="Gupta V."/>
            <person name="Kumar D."/>
            <person name="Ravi V."/>
            <person name="Vij S."/>
            <person name="Kapur A."/>
            <person name="Khurana P."/>
            <person name="Khurana P."/>
            <person name="Khurana J.P."/>
            <person name="Tyagi A.K."/>
            <person name="Gaikwad K."/>
            <person name="Singh A."/>
            <person name="Dalal V."/>
            <person name="Srivastava S."/>
            <person name="Dixit A."/>
            <person name="Pal A.K."/>
            <person name="Ghazi I.A."/>
            <person name="Yadav M."/>
            <person name="Pandit A."/>
            <person name="Bhargava A."/>
            <person name="Sureshbabu K."/>
            <person name="Batra K."/>
            <person name="Sharma T.R."/>
            <person name="Mohapatra T."/>
            <person name="Singh N.K."/>
            <person name="Messing J."/>
            <person name="Nelson A.B."/>
            <person name="Fuks G."/>
            <person name="Kavchok S."/>
            <person name="Keizer G."/>
            <person name="Linton E."/>
            <person name="Llaca V."/>
            <person name="Song R."/>
            <person name="Tanyolac B."/>
            <person name="Young S."/>
            <person name="Ho-Il K."/>
            <person name="Hahn J.H."/>
            <person name="Sangsakoo G."/>
            <person name="Vanavichit A."/>
            <person name="de Mattos Luiz.A.T."/>
            <person name="Zimmer P.D."/>
            <person name="Malone G."/>
            <person name="Dellagostin O."/>
            <person name="de Oliveira A.C."/>
            <person name="Bevan M."/>
            <person name="Bancroft I."/>
            <person name="Minx P."/>
            <person name="Cordum H."/>
            <person name="Wilson R."/>
            <person name="Cheng Z."/>
            <person name="Jin W."/>
            <person name="Jiang J."/>
            <person name="Leong S.A."/>
            <person name="Iwama H."/>
            <person name="Gojobori T."/>
            <person name="Itoh T."/>
            <person name="Niimura Y."/>
            <person name="Fujii Y."/>
            <person name="Habara T."/>
            <person name="Sakai H."/>
            <person name="Sato Y."/>
            <person name="Wilson G."/>
            <person name="Kumar K."/>
            <person name="McCouch S."/>
            <person name="Juretic N."/>
            <person name="Hoen D."/>
            <person name="Wright S."/>
            <person name="Bruskiewich R."/>
            <person name="Bureau T."/>
            <person name="Miyao A."/>
            <person name="Hirochika H."/>
            <person name="Nishikawa T."/>
            <person name="Kadowaki K."/>
            <person name="Sugiura M."/>
            <person name="Burr B."/>
            <person name="Sasaki T."/>
        </authorList>
    </citation>
    <scope>NUCLEOTIDE SEQUENCE [LARGE SCALE GENOMIC DNA]</scope>
    <source>
        <strain evidence="2">cv. Nipponbare</strain>
    </source>
</reference>
<name>A0A0P0W0U4_ORYSJ</name>
<dbReference type="InParanoid" id="A0A0P0W0U4"/>
<evidence type="ECO:0000313" key="2">
    <source>
        <dbReference type="Proteomes" id="UP000059680"/>
    </source>
</evidence>